<evidence type="ECO:0000256" key="1">
    <source>
        <dbReference type="ARBA" id="ARBA00023186"/>
    </source>
</evidence>
<reference evidence="5" key="1">
    <citation type="submission" date="2019-06" db="EMBL/GenBank/DDBJ databases">
        <title>Draft genome sequence of the griseofulvin-producing fungus Xylaria cubensis strain G536.</title>
        <authorList>
            <person name="Mead M.E."/>
            <person name="Raja H.A."/>
            <person name="Steenwyk J.L."/>
            <person name="Knowles S.L."/>
            <person name="Oberlies N.H."/>
            <person name="Rokas A."/>
        </authorList>
    </citation>
    <scope>NUCLEOTIDE SEQUENCE [LARGE SCALE GENOMIC DNA]</scope>
    <source>
        <strain evidence="5">G536</strain>
    </source>
</reference>
<feature type="region of interest" description="Disordered" evidence="2">
    <location>
        <begin position="82"/>
        <end position="139"/>
    </location>
</feature>
<dbReference type="AlphaFoldDB" id="A0A553I7C8"/>
<dbReference type="PROSITE" id="PS50076">
    <property type="entry name" value="DNAJ_2"/>
    <property type="match status" value="1"/>
</dbReference>
<dbReference type="Proteomes" id="UP000319160">
    <property type="component" value="Unassembled WGS sequence"/>
</dbReference>
<sequence length="603" mass="70325">MTVHPDPYKVLGVPRDAQIPEIRSAHRKLVLKCHPDKIQDPALKEAKQVEFQQVQQAYELLSNEVEREKYDRKFEVYEHLREREKTKTSTTRTPSSTPKQDPIYYNVKEASPRSNTFANKSSPYGRTPPRSWEDTTSGARMYEETMRYARKTASYEKEKPSKRDEDRRRRRDEEEWAREKEKERARERDREREREARKARERKEEKDRVAREEREKEKRKEEKKKAHNDRDKERGKERKSAAAEKHRSRQTPIIEEIDEETSDSSDSSDDDVVYEPPPKTDRKKSSSGRKPEDIQVDPPSSDRTRKYSGNMENAIRYLTRSGGKAPVAFARAQTFTEGSSKQYNTPAVPTPPPASNTPFAPPPPQVNEEPEEMSDDDVAHRSQARPSVRRMSQDTPKSSKEKPSSHKKSSSSRDHQPIIVETGSPRTIPSIPRAHTESYARPIPVPPGLSRAETWYPKTDRERDRNERSRSRPKPAMFSEDEDSEDDRERRHRRSRHTQSPDPISRRYAVDGTGTKSIPIRQKQYHDQPPRGAYKTSKAYVMPNSSARVQRSHKSYSRDYYEDERPQHFPGGVKYSHQFDERDIRYSDLPYGGSSSYQRDVLA</sequence>
<keyword evidence="1" id="KW-0143">Chaperone</keyword>
<dbReference type="InterPro" id="IPR018253">
    <property type="entry name" value="DnaJ_domain_CS"/>
</dbReference>
<feature type="compositionally biased region" description="Polar residues" evidence="2">
    <location>
        <begin position="333"/>
        <end position="344"/>
    </location>
</feature>
<feature type="domain" description="J" evidence="3">
    <location>
        <begin position="6"/>
        <end position="74"/>
    </location>
</feature>
<dbReference type="PRINTS" id="PR00625">
    <property type="entry name" value="JDOMAIN"/>
</dbReference>
<dbReference type="SMART" id="SM00271">
    <property type="entry name" value="DnaJ"/>
    <property type="match status" value="1"/>
</dbReference>
<feature type="compositionally biased region" description="Basic and acidic residues" evidence="2">
    <location>
        <begin position="278"/>
        <end position="293"/>
    </location>
</feature>
<dbReference type="InterPro" id="IPR001623">
    <property type="entry name" value="DnaJ_domain"/>
</dbReference>
<feature type="compositionally biased region" description="Acidic residues" evidence="2">
    <location>
        <begin position="255"/>
        <end position="273"/>
    </location>
</feature>
<dbReference type="PANTHER" id="PTHR43096">
    <property type="entry name" value="DNAJ HOMOLOG 1, MITOCHONDRIAL-RELATED"/>
    <property type="match status" value="1"/>
</dbReference>
<dbReference type="PROSITE" id="PS00636">
    <property type="entry name" value="DNAJ_1"/>
    <property type="match status" value="1"/>
</dbReference>
<protein>
    <recommendedName>
        <fullName evidence="3">J domain-containing protein</fullName>
    </recommendedName>
</protein>
<keyword evidence="5" id="KW-1185">Reference proteome</keyword>
<dbReference type="GO" id="GO:0005737">
    <property type="term" value="C:cytoplasm"/>
    <property type="evidence" value="ECO:0007669"/>
    <property type="project" value="TreeGrafter"/>
</dbReference>
<evidence type="ECO:0000256" key="2">
    <source>
        <dbReference type="SAM" id="MobiDB-lite"/>
    </source>
</evidence>
<name>A0A553I7C8_9PEZI</name>
<feature type="compositionally biased region" description="Pro residues" evidence="2">
    <location>
        <begin position="348"/>
        <end position="365"/>
    </location>
</feature>
<feature type="compositionally biased region" description="Low complexity" evidence="2">
    <location>
        <begin position="88"/>
        <end position="99"/>
    </location>
</feature>
<dbReference type="PANTHER" id="PTHR43096:SF52">
    <property type="entry name" value="DNAJ HOMOLOG 1, MITOCHONDRIAL-RELATED"/>
    <property type="match status" value="1"/>
</dbReference>
<dbReference type="SUPFAM" id="SSF46565">
    <property type="entry name" value="Chaperone J-domain"/>
    <property type="match status" value="1"/>
</dbReference>
<evidence type="ECO:0000259" key="3">
    <source>
        <dbReference type="PROSITE" id="PS50076"/>
    </source>
</evidence>
<proteinExistence type="predicted"/>
<feature type="compositionally biased region" description="Basic and acidic residues" evidence="2">
    <location>
        <begin position="458"/>
        <end position="470"/>
    </location>
</feature>
<feature type="compositionally biased region" description="Polar residues" evidence="2">
    <location>
        <begin position="112"/>
        <end position="124"/>
    </location>
</feature>
<evidence type="ECO:0000313" key="4">
    <source>
        <dbReference type="EMBL" id="TRX96109.1"/>
    </source>
</evidence>
<dbReference type="STRING" id="2512241.A0A553I7C8"/>
<dbReference type="Pfam" id="PF00226">
    <property type="entry name" value="DnaJ"/>
    <property type="match status" value="1"/>
</dbReference>
<feature type="region of interest" description="Disordered" evidence="2">
    <location>
        <begin position="151"/>
        <end position="578"/>
    </location>
</feature>
<organism evidence="4 5">
    <name type="scientific">Xylaria flabelliformis</name>
    <dbReference type="NCBI Taxonomy" id="2512241"/>
    <lineage>
        <taxon>Eukaryota</taxon>
        <taxon>Fungi</taxon>
        <taxon>Dikarya</taxon>
        <taxon>Ascomycota</taxon>
        <taxon>Pezizomycotina</taxon>
        <taxon>Sordariomycetes</taxon>
        <taxon>Xylariomycetidae</taxon>
        <taxon>Xylariales</taxon>
        <taxon>Xylariaceae</taxon>
        <taxon>Xylaria</taxon>
    </lineage>
</organism>
<evidence type="ECO:0000313" key="5">
    <source>
        <dbReference type="Proteomes" id="UP000319160"/>
    </source>
</evidence>
<comment type="caution">
    <text evidence="4">The sequence shown here is derived from an EMBL/GenBank/DDBJ whole genome shotgun (WGS) entry which is preliminary data.</text>
</comment>
<gene>
    <name evidence="4" type="ORF">FHL15_002833</name>
</gene>
<dbReference type="EMBL" id="VFLP01000012">
    <property type="protein sequence ID" value="TRX96109.1"/>
    <property type="molecule type" value="Genomic_DNA"/>
</dbReference>
<dbReference type="Gene3D" id="1.10.287.110">
    <property type="entry name" value="DnaJ domain"/>
    <property type="match status" value="1"/>
</dbReference>
<dbReference type="OrthoDB" id="10250354at2759"/>
<dbReference type="CDD" id="cd06257">
    <property type="entry name" value="DnaJ"/>
    <property type="match status" value="1"/>
</dbReference>
<dbReference type="InterPro" id="IPR036869">
    <property type="entry name" value="J_dom_sf"/>
</dbReference>
<feature type="compositionally biased region" description="Basic and acidic residues" evidence="2">
    <location>
        <begin position="556"/>
        <end position="567"/>
    </location>
</feature>
<dbReference type="GO" id="GO:0042026">
    <property type="term" value="P:protein refolding"/>
    <property type="evidence" value="ECO:0007669"/>
    <property type="project" value="TreeGrafter"/>
</dbReference>
<dbReference type="GO" id="GO:0051082">
    <property type="term" value="F:unfolded protein binding"/>
    <property type="evidence" value="ECO:0007669"/>
    <property type="project" value="TreeGrafter"/>
</dbReference>
<feature type="compositionally biased region" description="Basic and acidic residues" evidence="2">
    <location>
        <begin position="151"/>
        <end position="245"/>
    </location>
</feature>
<accession>A0A553I7C8</accession>